<dbReference type="GO" id="GO:0006508">
    <property type="term" value="P:proteolysis"/>
    <property type="evidence" value="ECO:0007669"/>
    <property type="project" value="UniProtKB-KW"/>
</dbReference>
<comment type="caution">
    <text evidence="11">The sequence shown here is derived from an EMBL/GenBank/DDBJ whole genome shotgun (WGS) entry which is preliminary data.</text>
</comment>
<dbReference type="GO" id="GO:0003964">
    <property type="term" value="F:RNA-directed DNA polymerase activity"/>
    <property type="evidence" value="ECO:0007669"/>
    <property type="project" value="UniProtKB-KW"/>
</dbReference>
<dbReference type="FunFam" id="3.30.70.270:FF:000026">
    <property type="entry name" value="Transposon Ty3-G Gag-Pol polyprotein"/>
    <property type="match status" value="1"/>
</dbReference>
<dbReference type="GO" id="GO:0008233">
    <property type="term" value="F:peptidase activity"/>
    <property type="evidence" value="ECO:0007669"/>
    <property type="project" value="UniProtKB-KW"/>
</dbReference>
<evidence type="ECO:0000313" key="12">
    <source>
        <dbReference type="Proteomes" id="UP000691718"/>
    </source>
</evidence>
<evidence type="ECO:0000256" key="4">
    <source>
        <dbReference type="ARBA" id="ARBA00022722"/>
    </source>
</evidence>
<dbReference type="InterPro" id="IPR050951">
    <property type="entry name" value="Retrovirus_Pol_polyprotein"/>
</dbReference>
<dbReference type="InterPro" id="IPR041577">
    <property type="entry name" value="RT_RNaseH_2"/>
</dbReference>
<dbReference type="GO" id="GO:0004519">
    <property type="term" value="F:endonuclease activity"/>
    <property type="evidence" value="ECO:0007669"/>
    <property type="project" value="UniProtKB-KW"/>
</dbReference>
<dbReference type="EMBL" id="CAJQZP010001600">
    <property type="protein sequence ID" value="CAG5056290.1"/>
    <property type="molecule type" value="Genomic_DNA"/>
</dbReference>
<feature type="domain" description="Reverse transcriptase" evidence="10">
    <location>
        <begin position="51"/>
        <end position="228"/>
    </location>
</feature>
<reference evidence="11" key="1">
    <citation type="submission" date="2021-04" db="EMBL/GenBank/DDBJ databases">
        <authorList>
            <person name="Tunstrom K."/>
        </authorList>
    </citation>
    <scope>NUCLEOTIDE SEQUENCE</scope>
</reference>
<dbReference type="OrthoDB" id="41323at2759"/>
<dbReference type="Proteomes" id="UP000691718">
    <property type="component" value="Unassembled WGS sequence"/>
</dbReference>
<organism evidence="11 12">
    <name type="scientific">Parnassius apollo</name>
    <name type="common">Apollo butterfly</name>
    <name type="synonym">Papilio apollo</name>
    <dbReference type="NCBI Taxonomy" id="110799"/>
    <lineage>
        <taxon>Eukaryota</taxon>
        <taxon>Metazoa</taxon>
        <taxon>Ecdysozoa</taxon>
        <taxon>Arthropoda</taxon>
        <taxon>Hexapoda</taxon>
        <taxon>Insecta</taxon>
        <taxon>Pterygota</taxon>
        <taxon>Neoptera</taxon>
        <taxon>Endopterygota</taxon>
        <taxon>Lepidoptera</taxon>
        <taxon>Glossata</taxon>
        <taxon>Ditrysia</taxon>
        <taxon>Papilionoidea</taxon>
        <taxon>Papilionidae</taxon>
        <taxon>Parnassiinae</taxon>
        <taxon>Parnassini</taxon>
        <taxon>Parnassius</taxon>
        <taxon>Parnassius</taxon>
    </lineage>
</organism>
<dbReference type="CDD" id="cd01647">
    <property type="entry name" value="RT_LTR"/>
    <property type="match status" value="1"/>
</dbReference>
<evidence type="ECO:0000256" key="5">
    <source>
        <dbReference type="ARBA" id="ARBA00022759"/>
    </source>
</evidence>
<protein>
    <submittedName>
        <fullName evidence="11">(apollo) hypothetical protein</fullName>
    </submittedName>
</protein>
<accession>A0A8S3Y837</accession>
<sequence>MRPVGAPLEPKVKHHTQHYIRTTPGPPVCSRPRRLAPDRLKIEKQEFEEMVRTGIARRSESSWSSSLHLVPKKGEGWRPCGDYRALNVRTIPDRYPVRHIADFSLNLFNCKIFSRLDLVRAYHQIPVAIEDVEKTAITTPFGLFEFPLMNFGLRNAAQTFQRFMDKVIRGLEFCFAYIDDVLVASANEVEHQEHLCAVFSRFSEYGILLNTNKCVFAVPQVEFLGYLVSSEGTKPVGDKVKAILDFPLPKTIRDLKRFLGALKFYRRFIQDVAKLQAPLHALLSGPSVKSNSNLNWTANLESAFNACKASIANAALLAHPDSSAPLVIVTDASNSAIGSVLQQKLLGHWQPL</sequence>
<keyword evidence="4" id="KW-0540">Nuclease</keyword>
<evidence type="ECO:0000259" key="10">
    <source>
        <dbReference type="PROSITE" id="PS50878"/>
    </source>
</evidence>
<dbReference type="PANTHER" id="PTHR37984:SF5">
    <property type="entry name" value="PROTEIN NYNRIN-LIKE"/>
    <property type="match status" value="1"/>
</dbReference>
<gene>
    <name evidence="11" type="ORF">PAPOLLO_LOCUS26682</name>
</gene>
<keyword evidence="5" id="KW-0255">Endonuclease</keyword>
<proteinExistence type="predicted"/>
<keyword evidence="12" id="KW-1185">Reference proteome</keyword>
<dbReference type="Pfam" id="PF17919">
    <property type="entry name" value="RT_RNaseH_2"/>
    <property type="match status" value="1"/>
</dbReference>
<evidence type="ECO:0000256" key="6">
    <source>
        <dbReference type="ARBA" id="ARBA00022801"/>
    </source>
</evidence>
<dbReference type="InterPro" id="IPR000477">
    <property type="entry name" value="RT_dom"/>
</dbReference>
<dbReference type="AlphaFoldDB" id="A0A8S3Y837"/>
<evidence type="ECO:0000256" key="9">
    <source>
        <dbReference type="SAM" id="MobiDB-lite"/>
    </source>
</evidence>
<dbReference type="FunFam" id="3.10.10.10:FF:000007">
    <property type="entry name" value="Retrovirus-related Pol polyprotein from transposon 17.6-like Protein"/>
    <property type="match status" value="1"/>
</dbReference>
<evidence type="ECO:0000256" key="7">
    <source>
        <dbReference type="ARBA" id="ARBA00022918"/>
    </source>
</evidence>
<feature type="region of interest" description="Disordered" evidence="9">
    <location>
        <begin position="1"/>
        <end position="26"/>
    </location>
</feature>
<evidence type="ECO:0000256" key="2">
    <source>
        <dbReference type="ARBA" id="ARBA00022679"/>
    </source>
</evidence>
<dbReference type="PANTHER" id="PTHR37984">
    <property type="entry name" value="PROTEIN CBG26694"/>
    <property type="match status" value="1"/>
</dbReference>
<evidence type="ECO:0000313" key="11">
    <source>
        <dbReference type="EMBL" id="CAG5056290.1"/>
    </source>
</evidence>
<keyword evidence="2" id="KW-0808">Transferase</keyword>
<name>A0A8S3Y837_PARAO</name>
<keyword evidence="3" id="KW-0548">Nucleotidyltransferase</keyword>
<keyword evidence="1" id="KW-0645">Protease</keyword>
<evidence type="ECO:0000256" key="8">
    <source>
        <dbReference type="ARBA" id="ARBA00023268"/>
    </source>
</evidence>
<dbReference type="Pfam" id="PF00078">
    <property type="entry name" value="RVT_1"/>
    <property type="match status" value="1"/>
</dbReference>
<keyword evidence="8" id="KW-0511">Multifunctional enzyme</keyword>
<evidence type="ECO:0000256" key="3">
    <source>
        <dbReference type="ARBA" id="ARBA00022695"/>
    </source>
</evidence>
<keyword evidence="6" id="KW-0378">Hydrolase</keyword>
<dbReference type="PROSITE" id="PS50878">
    <property type="entry name" value="RT_POL"/>
    <property type="match status" value="1"/>
</dbReference>
<keyword evidence="7" id="KW-0695">RNA-directed DNA polymerase</keyword>
<evidence type="ECO:0000256" key="1">
    <source>
        <dbReference type="ARBA" id="ARBA00022670"/>
    </source>
</evidence>